<dbReference type="PANTHER" id="PTHR47893">
    <property type="entry name" value="REGULATORY PROTEIN PCHR"/>
    <property type="match status" value="1"/>
</dbReference>
<evidence type="ECO:0000313" key="5">
    <source>
        <dbReference type="Proteomes" id="UP000271937"/>
    </source>
</evidence>
<evidence type="ECO:0000256" key="1">
    <source>
        <dbReference type="ARBA" id="ARBA00023015"/>
    </source>
</evidence>
<keyword evidence="1" id="KW-0805">Transcription regulation</keyword>
<dbReference type="AlphaFoldDB" id="A0A3P3WDY0"/>
<reference evidence="4 5" key="1">
    <citation type="submission" date="2018-11" db="EMBL/GenBank/DDBJ databases">
        <title>Flavobacterium sp. nov., YIM 102600 draft genome.</title>
        <authorList>
            <person name="Li G."/>
            <person name="Jiang Y."/>
        </authorList>
    </citation>
    <scope>NUCLEOTIDE SEQUENCE [LARGE SCALE GENOMIC DNA]</scope>
    <source>
        <strain evidence="4 5">YIM 102600</strain>
    </source>
</reference>
<dbReference type="InterPro" id="IPR018060">
    <property type="entry name" value="HTH_AraC"/>
</dbReference>
<comment type="caution">
    <text evidence="4">The sequence shown here is derived from an EMBL/GenBank/DDBJ whole genome shotgun (WGS) entry which is preliminary data.</text>
</comment>
<dbReference type="InterPro" id="IPR009057">
    <property type="entry name" value="Homeodomain-like_sf"/>
</dbReference>
<feature type="domain" description="HTH araC/xylS-type" evidence="3">
    <location>
        <begin position="200"/>
        <end position="299"/>
    </location>
</feature>
<dbReference type="GO" id="GO:0043565">
    <property type="term" value="F:sequence-specific DNA binding"/>
    <property type="evidence" value="ECO:0007669"/>
    <property type="project" value="InterPro"/>
</dbReference>
<dbReference type="Pfam" id="PF12833">
    <property type="entry name" value="HTH_18"/>
    <property type="match status" value="1"/>
</dbReference>
<dbReference type="PANTHER" id="PTHR47893:SF1">
    <property type="entry name" value="REGULATORY PROTEIN PCHR"/>
    <property type="match status" value="1"/>
</dbReference>
<dbReference type="RefSeq" id="WP_125012910.1">
    <property type="nucleotide sequence ID" value="NZ_RQVR01000010.1"/>
</dbReference>
<dbReference type="OrthoDB" id="1451418at2"/>
<dbReference type="EMBL" id="RQVR01000010">
    <property type="protein sequence ID" value="RRJ90763.1"/>
    <property type="molecule type" value="Genomic_DNA"/>
</dbReference>
<proteinExistence type="predicted"/>
<gene>
    <name evidence="4" type="ORF">EG849_09810</name>
</gene>
<organism evidence="4 5">
    <name type="scientific">Flavobacterium macacae</name>
    <dbReference type="NCBI Taxonomy" id="2488993"/>
    <lineage>
        <taxon>Bacteria</taxon>
        <taxon>Pseudomonadati</taxon>
        <taxon>Bacteroidota</taxon>
        <taxon>Flavobacteriia</taxon>
        <taxon>Flavobacteriales</taxon>
        <taxon>Flavobacteriaceae</taxon>
        <taxon>Flavobacterium</taxon>
    </lineage>
</organism>
<name>A0A3P3WDY0_9FLAO</name>
<evidence type="ECO:0000259" key="3">
    <source>
        <dbReference type="PROSITE" id="PS01124"/>
    </source>
</evidence>
<keyword evidence="2" id="KW-0804">Transcription</keyword>
<dbReference type="Proteomes" id="UP000271937">
    <property type="component" value="Unassembled WGS sequence"/>
</dbReference>
<evidence type="ECO:0000256" key="2">
    <source>
        <dbReference type="ARBA" id="ARBA00023163"/>
    </source>
</evidence>
<dbReference type="SUPFAM" id="SSF46689">
    <property type="entry name" value="Homeodomain-like"/>
    <property type="match status" value="1"/>
</dbReference>
<dbReference type="GO" id="GO:0003700">
    <property type="term" value="F:DNA-binding transcription factor activity"/>
    <property type="evidence" value="ECO:0007669"/>
    <property type="project" value="InterPro"/>
</dbReference>
<dbReference type="InterPro" id="IPR053142">
    <property type="entry name" value="PchR_regulatory_protein"/>
</dbReference>
<sequence>MDKLADEDRVDGIFRMIMEMAGGNFAGRISRTRNVDELEALGVLTNWLAEELHGSYFHMGFVNPRTDYRYGTRSILVLDTGLVITDASPDFIRFSGYGIPELRGLALVDLLARESRLEWDVTLGGSVEDIYAGPPKPVMLIGHGGTPLSAYLTLSPLAGNSAIIASLYSSTGGALKDAPAIHLQAVDFVTKYTYDPRLMQKVHDHILANMDSKLPTLRGMARLFGTNEFKLKNGFKQLYGCTIQQFYNGERLNRAQLLIAHTIVPLKNIAHMGGFSTYPNFSRAFKIRFGYSPSDVKRPDRQGQDGSLDSNR</sequence>
<accession>A0A3P3WDY0</accession>
<dbReference type="PROSITE" id="PS01124">
    <property type="entry name" value="HTH_ARAC_FAMILY_2"/>
    <property type="match status" value="1"/>
</dbReference>
<protein>
    <submittedName>
        <fullName evidence="4">AraC family transcriptional regulator</fullName>
    </submittedName>
</protein>
<keyword evidence="5" id="KW-1185">Reference proteome</keyword>
<dbReference type="Gene3D" id="1.10.10.60">
    <property type="entry name" value="Homeodomain-like"/>
    <property type="match status" value="1"/>
</dbReference>
<evidence type="ECO:0000313" key="4">
    <source>
        <dbReference type="EMBL" id="RRJ90763.1"/>
    </source>
</evidence>
<dbReference type="SMART" id="SM00342">
    <property type="entry name" value="HTH_ARAC"/>
    <property type="match status" value="1"/>
</dbReference>